<sequence length="38" mass="3969">MSHYLIHAGGAGFLLVLALNHLAGNDWGTSIMRSCVAA</sequence>
<gene>
    <name evidence="1" type="ORF">METZ01_LOCUS510368</name>
</gene>
<proteinExistence type="predicted"/>
<name>A0A383ELP5_9ZZZZ</name>
<organism evidence="1">
    <name type="scientific">marine metagenome</name>
    <dbReference type="NCBI Taxonomy" id="408172"/>
    <lineage>
        <taxon>unclassified sequences</taxon>
        <taxon>metagenomes</taxon>
        <taxon>ecological metagenomes</taxon>
    </lineage>
</organism>
<protein>
    <submittedName>
        <fullName evidence="1">Uncharacterized protein</fullName>
    </submittedName>
</protein>
<evidence type="ECO:0000313" key="1">
    <source>
        <dbReference type="EMBL" id="SVE57514.1"/>
    </source>
</evidence>
<dbReference type="AlphaFoldDB" id="A0A383ELP5"/>
<accession>A0A383ELP5</accession>
<feature type="non-terminal residue" evidence="1">
    <location>
        <position position="38"/>
    </location>
</feature>
<dbReference type="EMBL" id="UINC01226853">
    <property type="protein sequence ID" value="SVE57514.1"/>
    <property type="molecule type" value="Genomic_DNA"/>
</dbReference>
<reference evidence="1" key="1">
    <citation type="submission" date="2018-05" db="EMBL/GenBank/DDBJ databases">
        <authorList>
            <person name="Lanie J.A."/>
            <person name="Ng W.-L."/>
            <person name="Kazmierczak K.M."/>
            <person name="Andrzejewski T.M."/>
            <person name="Davidsen T.M."/>
            <person name="Wayne K.J."/>
            <person name="Tettelin H."/>
            <person name="Glass J.I."/>
            <person name="Rusch D."/>
            <person name="Podicherti R."/>
            <person name="Tsui H.-C.T."/>
            <person name="Winkler M.E."/>
        </authorList>
    </citation>
    <scope>NUCLEOTIDE SEQUENCE</scope>
</reference>